<dbReference type="Proteomes" id="UP000192656">
    <property type="component" value="Unassembled WGS sequence"/>
</dbReference>
<dbReference type="EMBL" id="FWXR01000004">
    <property type="protein sequence ID" value="SMC57344.1"/>
    <property type="molecule type" value="Genomic_DNA"/>
</dbReference>
<feature type="region of interest" description="Disordered" evidence="1">
    <location>
        <begin position="146"/>
        <end position="177"/>
    </location>
</feature>
<keyword evidence="3" id="KW-1185">Reference proteome</keyword>
<name>A0A1W2A9M4_9HYPH</name>
<proteinExistence type="predicted"/>
<dbReference type="RefSeq" id="WP_084409187.1">
    <property type="nucleotide sequence ID" value="NZ_FWXR01000004.1"/>
</dbReference>
<organism evidence="2 3">
    <name type="scientific">Fulvimarina manganoxydans</name>
    <dbReference type="NCBI Taxonomy" id="937218"/>
    <lineage>
        <taxon>Bacteria</taxon>
        <taxon>Pseudomonadati</taxon>
        <taxon>Pseudomonadota</taxon>
        <taxon>Alphaproteobacteria</taxon>
        <taxon>Hyphomicrobiales</taxon>
        <taxon>Aurantimonadaceae</taxon>
        <taxon>Fulvimarina</taxon>
    </lineage>
</organism>
<reference evidence="2 3" key="1">
    <citation type="submission" date="2017-04" db="EMBL/GenBank/DDBJ databases">
        <authorList>
            <person name="Afonso C.L."/>
            <person name="Miller P.J."/>
            <person name="Scott M.A."/>
            <person name="Spackman E."/>
            <person name="Goraichik I."/>
            <person name="Dimitrov K.M."/>
            <person name="Suarez D.L."/>
            <person name="Swayne D.E."/>
        </authorList>
    </citation>
    <scope>NUCLEOTIDE SEQUENCE [LARGE SCALE GENOMIC DNA]</scope>
    <source>
        <strain evidence="2 3">CGMCC 1.10972</strain>
    </source>
</reference>
<gene>
    <name evidence="2" type="ORF">SAMN06297251_10446</name>
</gene>
<evidence type="ECO:0000256" key="1">
    <source>
        <dbReference type="SAM" id="MobiDB-lite"/>
    </source>
</evidence>
<feature type="compositionally biased region" description="Low complexity" evidence="1">
    <location>
        <begin position="151"/>
        <end position="167"/>
    </location>
</feature>
<dbReference type="AlphaFoldDB" id="A0A1W2A9M4"/>
<evidence type="ECO:0000313" key="3">
    <source>
        <dbReference type="Proteomes" id="UP000192656"/>
    </source>
</evidence>
<feature type="compositionally biased region" description="Basic residues" evidence="1">
    <location>
        <begin position="168"/>
        <end position="177"/>
    </location>
</feature>
<accession>A0A1W2A9M4</accession>
<dbReference type="STRING" id="937218.SAMN06297251_10446"/>
<protein>
    <submittedName>
        <fullName evidence="2">Uncharacterized protein</fullName>
    </submittedName>
</protein>
<evidence type="ECO:0000313" key="2">
    <source>
        <dbReference type="EMBL" id="SMC57344.1"/>
    </source>
</evidence>
<sequence length="177" mass="18871">MSALATILACRKDYSESVQVDAGTVEIWPAPALDVAALIAADPQVAEVMENASEVLGTKQFGAAIGPGGGLRKPMKALIAACARDRSVEFRDALETLNMADFQRLANASLVATCPRGFNGFFEEEVRPAVEAMAGISLDEADRIAREEAETSSTQSRSSRRALASKSRVLKPSKKSR</sequence>